<dbReference type="EMBL" id="VSRR010019307">
    <property type="protein sequence ID" value="MPC62108.1"/>
    <property type="molecule type" value="Genomic_DNA"/>
</dbReference>
<reference evidence="2 3" key="1">
    <citation type="submission" date="2019-05" db="EMBL/GenBank/DDBJ databases">
        <title>Another draft genome of Portunus trituberculatus and its Hox gene families provides insights of decapod evolution.</title>
        <authorList>
            <person name="Jeong J.-H."/>
            <person name="Song I."/>
            <person name="Kim S."/>
            <person name="Choi T."/>
            <person name="Kim D."/>
            <person name="Ryu S."/>
            <person name="Kim W."/>
        </authorList>
    </citation>
    <scope>NUCLEOTIDE SEQUENCE [LARGE SCALE GENOMIC DNA]</scope>
    <source>
        <tissue evidence="2">Muscle</tissue>
    </source>
</reference>
<evidence type="ECO:0000313" key="2">
    <source>
        <dbReference type="EMBL" id="MPC62108.1"/>
    </source>
</evidence>
<keyword evidence="3" id="KW-1185">Reference proteome</keyword>
<accession>A0A5B7GYY2</accession>
<evidence type="ECO:0008006" key="4">
    <source>
        <dbReference type="Google" id="ProtNLM"/>
    </source>
</evidence>
<dbReference type="AlphaFoldDB" id="A0A5B7GYY2"/>
<feature type="signal peptide" evidence="1">
    <location>
        <begin position="1"/>
        <end position="23"/>
    </location>
</feature>
<gene>
    <name evidence="2" type="ORF">E2C01_056191</name>
</gene>
<evidence type="ECO:0000313" key="3">
    <source>
        <dbReference type="Proteomes" id="UP000324222"/>
    </source>
</evidence>
<keyword evidence="1" id="KW-0732">Signal</keyword>
<sequence length="100" mass="10924">MMQQQRPPIASSRLILSLTYCYATTLLLCCPPHTRGKTGKAGESARNTISYTCLSHTGARHRTGSSCRLPARKRSRRSSWIACCALSPYCIFTVGEAGSL</sequence>
<feature type="chain" id="PRO_5022980922" description="Secreted protein" evidence="1">
    <location>
        <begin position="24"/>
        <end position="100"/>
    </location>
</feature>
<name>A0A5B7GYY2_PORTR</name>
<comment type="caution">
    <text evidence="2">The sequence shown here is derived from an EMBL/GenBank/DDBJ whole genome shotgun (WGS) entry which is preliminary data.</text>
</comment>
<protein>
    <recommendedName>
        <fullName evidence="4">Secreted protein</fullName>
    </recommendedName>
</protein>
<proteinExistence type="predicted"/>
<evidence type="ECO:0000256" key="1">
    <source>
        <dbReference type="SAM" id="SignalP"/>
    </source>
</evidence>
<dbReference type="Proteomes" id="UP000324222">
    <property type="component" value="Unassembled WGS sequence"/>
</dbReference>
<organism evidence="2 3">
    <name type="scientific">Portunus trituberculatus</name>
    <name type="common">Swimming crab</name>
    <name type="synonym">Neptunus trituberculatus</name>
    <dbReference type="NCBI Taxonomy" id="210409"/>
    <lineage>
        <taxon>Eukaryota</taxon>
        <taxon>Metazoa</taxon>
        <taxon>Ecdysozoa</taxon>
        <taxon>Arthropoda</taxon>
        <taxon>Crustacea</taxon>
        <taxon>Multicrustacea</taxon>
        <taxon>Malacostraca</taxon>
        <taxon>Eumalacostraca</taxon>
        <taxon>Eucarida</taxon>
        <taxon>Decapoda</taxon>
        <taxon>Pleocyemata</taxon>
        <taxon>Brachyura</taxon>
        <taxon>Eubrachyura</taxon>
        <taxon>Portunoidea</taxon>
        <taxon>Portunidae</taxon>
        <taxon>Portuninae</taxon>
        <taxon>Portunus</taxon>
    </lineage>
</organism>